<dbReference type="SUPFAM" id="SSF110849">
    <property type="entry name" value="ParB/Sulfiredoxin"/>
    <property type="match status" value="1"/>
</dbReference>
<dbReference type="PANTHER" id="PTHR33375">
    <property type="entry name" value="CHROMOSOME-PARTITIONING PROTEIN PARB-RELATED"/>
    <property type="match status" value="1"/>
</dbReference>
<dbReference type="EMBL" id="JALHBS010000038">
    <property type="protein sequence ID" value="MCP3054953.1"/>
    <property type="molecule type" value="Genomic_DNA"/>
</dbReference>
<evidence type="ECO:0000256" key="1">
    <source>
        <dbReference type="SAM" id="MobiDB-lite"/>
    </source>
</evidence>
<dbReference type="InterPro" id="IPR003115">
    <property type="entry name" value="ParB_N"/>
</dbReference>
<accession>A0A9X2KE14</accession>
<dbReference type="PANTHER" id="PTHR33375:SF1">
    <property type="entry name" value="CHROMOSOME-PARTITIONING PROTEIN PARB-RELATED"/>
    <property type="match status" value="1"/>
</dbReference>
<dbReference type="GO" id="GO:0005694">
    <property type="term" value="C:chromosome"/>
    <property type="evidence" value="ECO:0007669"/>
    <property type="project" value="TreeGrafter"/>
</dbReference>
<comment type="caution">
    <text evidence="3">The sequence shown here is derived from an EMBL/GenBank/DDBJ whole genome shotgun (WGS) entry which is preliminary data.</text>
</comment>
<evidence type="ECO:0000313" key="3">
    <source>
        <dbReference type="EMBL" id="MCP3054953.1"/>
    </source>
</evidence>
<protein>
    <submittedName>
        <fullName evidence="3">ParB N-terminal domain-containing protein</fullName>
    </submittedName>
</protein>
<feature type="region of interest" description="Disordered" evidence="1">
    <location>
        <begin position="207"/>
        <end position="227"/>
    </location>
</feature>
<reference evidence="3" key="1">
    <citation type="submission" date="2022-03" db="EMBL/GenBank/DDBJ databases">
        <title>Aurantimonas Liuensis sp. Nov., isolated from the hadal seawater of the Mariana Trench.</title>
        <authorList>
            <person name="Liu R."/>
        </authorList>
    </citation>
    <scope>NUCLEOTIDE SEQUENCE</scope>
    <source>
        <strain evidence="3">LRZ36</strain>
    </source>
</reference>
<dbReference type="AlphaFoldDB" id="A0A9X2KE14"/>
<dbReference type="SUPFAM" id="SSF109709">
    <property type="entry name" value="KorB DNA-binding domain-like"/>
    <property type="match status" value="1"/>
</dbReference>
<dbReference type="GO" id="GO:0007059">
    <property type="term" value="P:chromosome segregation"/>
    <property type="evidence" value="ECO:0007669"/>
    <property type="project" value="TreeGrafter"/>
</dbReference>
<feature type="domain" description="ParB-like N-terminal" evidence="2">
    <location>
        <begin position="11"/>
        <end position="101"/>
    </location>
</feature>
<dbReference type="Proteomes" id="UP001155220">
    <property type="component" value="Unassembled WGS sequence"/>
</dbReference>
<dbReference type="CDD" id="cd16411">
    <property type="entry name" value="ParB_N_like"/>
    <property type="match status" value="1"/>
</dbReference>
<keyword evidence="4" id="KW-1185">Reference proteome</keyword>
<dbReference type="Gene3D" id="1.10.10.2830">
    <property type="match status" value="1"/>
</dbReference>
<dbReference type="InterPro" id="IPR036086">
    <property type="entry name" value="ParB/Sulfiredoxin_sf"/>
</dbReference>
<evidence type="ECO:0000259" key="2">
    <source>
        <dbReference type="SMART" id="SM00470"/>
    </source>
</evidence>
<dbReference type="InterPro" id="IPR050336">
    <property type="entry name" value="Chromosome_partition/occlusion"/>
</dbReference>
<dbReference type="Pfam" id="PF07506">
    <property type="entry name" value="RepB"/>
    <property type="match status" value="1"/>
</dbReference>
<dbReference type="InterPro" id="IPR011111">
    <property type="entry name" value="Plasmid_RepB"/>
</dbReference>
<organism evidence="3 4">
    <name type="scientific">Aurantimonas marianensis</name>
    <dbReference type="NCBI Taxonomy" id="2920428"/>
    <lineage>
        <taxon>Bacteria</taxon>
        <taxon>Pseudomonadati</taxon>
        <taxon>Pseudomonadota</taxon>
        <taxon>Alphaproteobacteria</taxon>
        <taxon>Hyphomicrobiales</taxon>
        <taxon>Aurantimonadaceae</taxon>
        <taxon>Aurantimonas</taxon>
    </lineage>
</organism>
<gene>
    <name evidence="3" type="ORF">MJ956_07275</name>
</gene>
<name>A0A9X2KE14_9HYPH</name>
<proteinExistence type="predicted"/>
<evidence type="ECO:0000313" key="4">
    <source>
        <dbReference type="Proteomes" id="UP001155220"/>
    </source>
</evidence>
<sequence>MNTAQQSRHVDLVPVDRITVLNPRARNKKIFREIVANIAAVGLKRPITVTRRDGPEGLHYDLVCGQGRLEAFQQLGQRDIPAFVIEADQQACLVKSLVENCARRQHRAIDLVHDIGGMKERGYADADIARKTGLSLEYVKGVARLLSRGEQRLLRAVESGHIPVSVAVEIAEADDEGVQEALHQAYEKNLLRGRKLIAAKRLVESRRRRGKSLSNNAKPRPRMSSDALVKAYQEDTDRKRFLIRKADATRSRLIFIAHAMRELLHDDRFADLLKTEGLDSLPKKLAARMDRQELAR</sequence>
<dbReference type="SMART" id="SM00470">
    <property type="entry name" value="ParB"/>
    <property type="match status" value="1"/>
</dbReference>
<dbReference type="Pfam" id="PF02195">
    <property type="entry name" value="ParB_N"/>
    <property type="match status" value="1"/>
</dbReference>
<dbReference type="Gene3D" id="3.90.1530.30">
    <property type="match status" value="1"/>
</dbReference>